<dbReference type="InterPro" id="IPR051091">
    <property type="entry name" value="O-Glucosyltr/Glycosyltrsf_90"/>
</dbReference>
<dbReference type="Proteomes" id="UP000298652">
    <property type="component" value="Chromosome 9"/>
</dbReference>
<dbReference type="PANTHER" id="PTHR12203">
    <property type="entry name" value="KDEL LYS-ASP-GLU-LEU CONTAINING - RELATED"/>
    <property type="match status" value="1"/>
</dbReference>
<dbReference type="AlphaFoldDB" id="A0A4U6T3R3"/>
<name>A0A4U6T3R3_SETVI</name>
<evidence type="ECO:0000259" key="2">
    <source>
        <dbReference type="SMART" id="SM00672"/>
    </source>
</evidence>
<dbReference type="PANTHER" id="PTHR12203:SF105">
    <property type="entry name" value="OS08G0101800 PROTEIN"/>
    <property type="match status" value="1"/>
</dbReference>
<organism evidence="3 4">
    <name type="scientific">Setaria viridis</name>
    <name type="common">Green bristlegrass</name>
    <name type="synonym">Setaria italica subsp. viridis</name>
    <dbReference type="NCBI Taxonomy" id="4556"/>
    <lineage>
        <taxon>Eukaryota</taxon>
        <taxon>Viridiplantae</taxon>
        <taxon>Streptophyta</taxon>
        <taxon>Embryophyta</taxon>
        <taxon>Tracheophyta</taxon>
        <taxon>Spermatophyta</taxon>
        <taxon>Magnoliopsida</taxon>
        <taxon>Liliopsida</taxon>
        <taxon>Poales</taxon>
        <taxon>Poaceae</taxon>
        <taxon>PACMAD clade</taxon>
        <taxon>Panicoideae</taxon>
        <taxon>Panicodae</taxon>
        <taxon>Paniceae</taxon>
        <taxon>Cenchrinae</taxon>
        <taxon>Setaria</taxon>
    </lineage>
</organism>
<dbReference type="Gramene" id="TKV95711">
    <property type="protein sequence ID" value="TKV95711"/>
    <property type="gene ID" value="SEVIR_9G379900v2"/>
</dbReference>
<dbReference type="OMA" id="DSKERYV"/>
<feature type="region of interest" description="Disordered" evidence="1">
    <location>
        <begin position="104"/>
        <end position="127"/>
    </location>
</feature>
<dbReference type="InterPro" id="IPR006598">
    <property type="entry name" value="CAP10"/>
</dbReference>
<feature type="compositionally biased region" description="Low complexity" evidence="1">
    <location>
        <begin position="112"/>
        <end position="122"/>
    </location>
</feature>
<proteinExistence type="predicted"/>
<gene>
    <name evidence="3" type="ORF">SEVIR_9G379900v2</name>
</gene>
<dbReference type="SMART" id="SM00672">
    <property type="entry name" value="CAP10"/>
    <property type="match status" value="1"/>
</dbReference>
<protein>
    <recommendedName>
        <fullName evidence="2">Glycosyl transferase CAP10 domain-containing protein</fullName>
    </recommendedName>
</protein>
<dbReference type="Pfam" id="PF05686">
    <property type="entry name" value="Glyco_transf_90"/>
    <property type="match status" value="2"/>
</dbReference>
<evidence type="ECO:0000313" key="4">
    <source>
        <dbReference type="Proteomes" id="UP000298652"/>
    </source>
</evidence>
<sequence length="512" mass="56583">MLVPTWGAVVGLVLLGGLALLALVGTATGSWIRHNAAVRKTSYSMMITYAKLGNPKECLLIHCAVISSRQQQRRRQTWTASSPRPVIWGTHTLQLSCGNGTSTTCRRAGAASPSPSIVEPPSSSVPPPPSCPGYFRHIDSDLSPWREAGGITREAVERGRDLADFRLVVLGGRAYTSRRSGGPAGPLPRPRPGPGLFLNCGDMPVVRAADFAANPSAAAPLFRYCKDNATLDVLFPDWSFWGWPEVNIHPWAPFLDEAARENRRVPWTERQPYAYWKGNPDVSATRADLLRCNATGAVDWNARLFRQDWAAAERNGFPGSDPARQCAYRYKVYVEGRAWSVSEKYILACDSPVLLVDTSNRDFFSRGLVAGRHYWPVDAARKCPAIKLAVDWGNAHPAGTARMGAEGSGFAREELAMDNVYDYMLHVLTEYARLLCYKPTVPEKAVELCPESLTCPAGGRAREFMMDSKERYVADNESCTLPPPFTADEIEEMTLRDDDVRSEIRELEKQSS</sequence>
<evidence type="ECO:0000256" key="1">
    <source>
        <dbReference type="SAM" id="MobiDB-lite"/>
    </source>
</evidence>
<accession>A0A4U6T3R3</accession>
<evidence type="ECO:0000313" key="3">
    <source>
        <dbReference type="EMBL" id="TKV95711.1"/>
    </source>
</evidence>
<keyword evidence="4" id="KW-1185">Reference proteome</keyword>
<feature type="domain" description="Glycosyl transferase CAP10" evidence="2">
    <location>
        <begin position="196"/>
        <end position="438"/>
    </location>
</feature>
<reference evidence="3" key="1">
    <citation type="submission" date="2019-03" db="EMBL/GenBank/DDBJ databases">
        <title>WGS assembly of Setaria viridis.</title>
        <authorList>
            <person name="Huang P."/>
            <person name="Jenkins J."/>
            <person name="Grimwood J."/>
            <person name="Barry K."/>
            <person name="Healey A."/>
            <person name="Mamidi S."/>
            <person name="Sreedasyam A."/>
            <person name="Shu S."/>
            <person name="Feldman M."/>
            <person name="Wu J."/>
            <person name="Yu Y."/>
            <person name="Chen C."/>
            <person name="Johnson J."/>
            <person name="Rokhsar D."/>
            <person name="Baxter I."/>
            <person name="Schmutz J."/>
            <person name="Brutnell T."/>
            <person name="Kellogg E."/>
        </authorList>
    </citation>
    <scope>NUCLEOTIDE SEQUENCE [LARGE SCALE GENOMIC DNA]</scope>
</reference>
<dbReference type="EMBL" id="CM016560">
    <property type="protein sequence ID" value="TKV95711.1"/>
    <property type="molecule type" value="Genomic_DNA"/>
</dbReference>